<evidence type="ECO:0000313" key="1">
    <source>
        <dbReference type="EMBL" id="OMD39419.1"/>
    </source>
</evidence>
<comment type="caution">
    <text evidence="1">The sequence shown here is derived from an EMBL/GenBank/DDBJ whole genome shotgun (WGS) entry which is preliminary data.</text>
</comment>
<accession>A0ABX3GWW9</accession>
<keyword evidence="2" id="KW-1185">Reference proteome</keyword>
<proteinExistence type="predicted"/>
<dbReference type="RefSeq" id="WP_076114009.1">
    <property type="nucleotide sequence ID" value="NZ_MPTB01000056.1"/>
</dbReference>
<protein>
    <submittedName>
        <fullName evidence="1">Uncharacterized protein</fullName>
    </submittedName>
</protein>
<gene>
    <name evidence="1" type="ORF">BSK56_29580</name>
</gene>
<organism evidence="1 2">
    <name type="scientific">Paenibacillus borealis</name>
    <dbReference type="NCBI Taxonomy" id="160799"/>
    <lineage>
        <taxon>Bacteria</taxon>
        <taxon>Bacillati</taxon>
        <taxon>Bacillota</taxon>
        <taxon>Bacilli</taxon>
        <taxon>Bacillales</taxon>
        <taxon>Paenibacillaceae</taxon>
        <taxon>Paenibacillus</taxon>
    </lineage>
</organism>
<dbReference type="Proteomes" id="UP000187412">
    <property type="component" value="Unassembled WGS sequence"/>
</dbReference>
<dbReference type="EMBL" id="MPTB01000056">
    <property type="protein sequence ID" value="OMD39419.1"/>
    <property type="molecule type" value="Genomic_DNA"/>
</dbReference>
<evidence type="ECO:0000313" key="2">
    <source>
        <dbReference type="Proteomes" id="UP000187412"/>
    </source>
</evidence>
<sequence>MIGPIYLREGLVTKFKDHISSTPYCIIIHNDETHSIKKPKNLTTDEVNSIVFNFISAKYPIVCSAGSKSTIPFWDYHVALNCGDSDKDVFISELLVREPVHENMIKGILMAYFMVINNKNNYERLVVPIELEKIEGYENITIEYDHLKKVSFIK</sequence>
<name>A0ABX3GWW9_PAEBO</name>
<reference evidence="1 2" key="1">
    <citation type="submission" date="2016-10" db="EMBL/GenBank/DDBJ databases">
        <title>Paenibacillus species isolates.</title>
        <authorList>
            <person name="Beno S.M."/>
        </authorList>
    </citation>
    <scope>NUCLEOTIDE SEQUENCE [LARGE SCALE GENOMIC DNA]</scope>
    <source>
        <strain evidence="1 2">FSL H7-0744</strain>
    </source>
</reference>